<evidence type="ECO:0000256" key="1">
    <source>
        <dbReference type="ARBA" id="ARBA00023235"/>
    </source>
</evidence>
<dbReference type="PANTHER" id="PTHR43489">
    <property type="entry name" value="ISOMERASE"/>
    <property type="match status" value="1"/>
</dbReference>
<keyword evidence="6" id="KW-1185">Reference proteome</keyword>
<evidence type="ECO:0000313" key="5">
    <source>
        <dbReference type="EMBL" id="MBD1382017.1"/>
    </source>
</evidence>
<evidence type="ECO:0000256" key="2">
    <source>
        <dbReference type="PIRNR" id="PIRNR006241"/>
    </source>
</evidence>
<reference evidence="5" key="1">
    <citation type="submission" date="2020-09" db="EMBL/GenBank/DDBJ databases">
        <title>A novel bacterium of genus Bacillus, isolated from South China Sea.</title>
        <authorList>
            <person name="Huang H."/>
            <person name="Mo K."/>
            <person name="Hu Y."/>
        </authorList>
    </citation>
    <scope>NUCLEOTIDE SEQUENCE</scope>
    <source>
        <strain evidence="5">IB182487</strain>
    </source>
</reference>
<dbReference type="InterPro" id="IPR026040">
    <property type="entry name" value="HyI-like"/>
</dbReference>
<dbReference type="Gene3D" id="3.20.20.150">
    <property type="entry name" value="Divalent-metal-dependent TIM barrel enzymes"/>
    <property type="match status" value="1"/>
</dbReference>
<dbReference type="Pfam" id="PF01261">
    <property type="entry name" value="AP_endonuc_2"/>
    <property type="match status" value="1"/>
</dbReference>
<dbReference type="InterPro" id="IPR036237">
    <property type="entry name" value="Xyl_isomerase-like_sf"/>
</dbReference>
<dbReference type="Proteomes" id="UP000626844">
    <property type="component" value="Unassembled WGS sequence"/>
</dbReference>
<name>A0A926NQ59_9BACI</name>
<accession>A0A926NQ59</accession>
<comment type="similarity">
    <text evidence="2">Belongs to the hyi family.</text>
</comment>
<evidence type="ECO:0000259" key="4">
    <source>
        <dbReference type="Pfam" id="PF01261"/>
    </source>
</evidence>
<feature type="active site" description="Proton donor/acceptor" evidence="3">
    <location>
        <position position="232"/>
    </location>
</feature>
<sequence>MEFSVNIETVYSNHDYIRGMVEVKRIGFHAIEIGVWWDKNLQEIFVASQRLQLRITGVVTQFISLTDPSKRQEYVEGLRQTIEIAKMLRCKTIISQVGQEIAGVPRREQHQSIVAGLKACVPFLEEAGMMLVIEPLNTIVDHPGYYLDSSKEGFQIVEQVASPYIKVLYDIYHMQIMEGNIISTIVNNIDHIGSFHIAGVPGRHEPYTGELYYINILKAIQETGFKGYVGLEYFPLLNPKLSLTKFFNWIKAEGLI</sequence>
<dbReference type="GO" id="GO:0016853">
    <property type="term" value="F:isomerase activity"/>
    <property type="evidence" value="ECO:0007669"/>
    <property type="project" value="UniProtKB-KW"/>
</dbReference>
<dbReference type="AlphaFoldDB" id="A0A926NQ59"/>
<organism evidence="5 6">
    <name type="scientific">Metabacillus arenae</name>
    <dbReference type="NCBI Taxonomy" id="2771434"/>
    <lineage>
        <taxon>Bacteria</taxon>
        <taxon>Bacillati</taxon>
        <taxon>Bacillota</taxon>
        <taxon>Bacilli</taxon>
        <taxon>Bacillales</taxon>
        <taxon>Bacillaceae</taxon>
        <taxon>Metabacillus</taxon>
    </lineage>
</organism>
<gene>
    <name evidence="5" type="ORF">IC621_17450</name>
</gene>
<dbReference type="RefSeq" id="WP_191159783.1">
    <property type="nucleotide sequence ID" value="NZ_JACXAI010000024.1"/>
</dbReference>
<feature type="active site" description="Proton donor/acceptor" evidence="3">
    <location>
        <position position="134"/>
    </location>
</feature>
<feature type="domain" description="Xylose isomerase-like TIM barrel" evidence="4">
    <location>
        <begin position="22"/>
        <end position="234"/>
    </location>
</feature>
<dbReference type="PANTHER" id="PTHR43489:SF3">
    <property type="entry name" value="XYLOSE ISOMERASE DOMAIN PROTEIN TIM BARREL"/>
    <property type="match status" value="1"/>
</dbReference>
<keyword evidence="1 2" id="KW-0413">Isomerase</keyword>
<evidence type="ECO:0000256" key="3">
    <source>
        <dbReference type="PIRSR" id="PIRSR006241-50"/>
    </source>
</evidence>
<protein>
    <submittedName>
        <fullName evidence="5">TIM barrel protein</fullName>
    </submittedName>
</protein>
<dbReference type="SUPFAM" id="SSF51658">
    <property type="entry name" value="Xylose isomerase-like"/>
    <property type="match status" value="1"/>
</dbReference>
<dbReference type="InterPro" id="IPR013022">
    <property type="entry name" value="Xyl_isomerase-like_TIM-brl"/>
</dbReference>
<comment type="caution">
    <text evidence="5">The sequence shown here is derived from an EMBL/GenBank/DDBJ whole genome shotgun (WGS) entry which is preliminary data.</text>
</comment>
<dbReference type="PIRSF" id="PIRSF006241">
    <property type="entry name" value="HyI"/>
    <property type="match status" value="1"/>
</dbReference>
<dbReference type="InterPro" id="IPR050417">
    <property type="entry name" value="Sugar_Epim/Isomerase"/>
</dbReference>
<dbReference type="EMBL" id="JACXAI010000024">
    <property type="protein sequence ID" value="MBD1382017.1"/>
    <property type="molecule type" value="Genomic_DNA"/>
</dbReference>
<evidence type="ECO:0000313" key="6">
    <source>
        <dbReference type="Proteomes" id="UP000626844"/>
    </source>
</evidence>
<proteinExistence type="inferred from homology"/>